<keyword evidence="4" id="KW-0121">Carboxypeptidase</keyword>
<dbReference type="NCBIfam" id="TIGR00666">
    <property type="entry name" value="PBP4"/>
    <property type="match status" value="1"/>
</dbReference>
<dbReference type="GO" id="GO:0006508">
    <property type="term" value="P:proteolysis"/>
    <property type="evidence" value="ECO:0007669"/>
    <property type="project" value="InterPro"/>
</dbReference>
<evidence type="ECO:0000256" key="2">
    <source>
        <dbReference type="ARBA" id="ARBA00022801"/>
    </source>
</evidence>
<dbReference type="eggNOG" id="COG2027">
    <property type="taxonomic scope" value="Bacteria"/>
</dbReference>
<dbReference type="PRINTS" id="PR00922">
    <property type="entry name" value="DADACBPTASE3"/>
</dbReference>
<name>A0A0H3KBX9_SYNP6</name>
<proteinExistence type="inferred from homology"/>
<dbReference type="GO" id="GO:0004185">
    <property type="term" value="F:serine-type carboxypeptidase activity"/>
    <property type="evidence" value="ECO:0007669"/>
    <property type="project" value="InterPro"/>
</dbReference>
<comment type="similarity">
    <text evidence="1">Belongs to the peptidase S13 family.</text>
</comment>
<evidence type="ECO:0000313" key="4">
    <source>
        <dbReference type="EMBL" id="BAD80350.1"/>
    </source>
</evidence>
<evidence type="ECO:0000313" key="5">
    <source>
        <dbReference type="Proteomes" id="UP000001175"/>
    </source>
</evidence>
<reference evidence="4 5" key="1">
    <citation type="journal article" date="2007" name="Photosyn. Res.">
        <title>Complete nucleotide sequence of the freshwater unicellular cyanobacterium Synechococcus elongatus PCC 6301 chromosome: gene content and organization.</title>
        <authorList>
            <person name="Sugita C."/>
            <person name="Ogata K."/>
            <person name="Shikata M."/>
            <person name="Jikuya H."/>
            <person name="Takano J."/>
            <person name="Furumichi M."/>
            <person name="Kanehisa M."/>
            <person name="Omata T."/>
            <person name="Sugiura M."/>
            <person name="Sugita M."/>
        </authorList>
    </citation>
    <scope>NUCLEOTIDE SEQUENCE [LARGE SCALE GENOMIC DNA]</scope>
    <source>
        <strain evidence="5">ATCC 27144 / PCC 6301 / SAUG 1402/1</strain>
    </source>
</reference>
<keyword evidence="3" id="KW-0472">Membrane</keyword>
<dbReference type="KEGG" id="syc:syc2160_c"/>
<dbReference type="Gene3D" id="3.40.710.10">
    <property type="entry name" value="DD-peptidase/beta-lactamase superfamily"/>
    <property type="match status" value="2"/>
</dbReference>
<feature type="transmembrane region" description="Helical" evidence="3">
    <location>
        <begin position="21"/>
        <end position="42"/>
    </location>
</feature>
<sequence length="485" mass="52886">MDYRIIGRAAHRAFLHRQWRLGSAAATGGLATLLIGLLAWSLCPAALPARLEALLRQDRSVRWSIAIADLDGRSLFRYRAAEALIPASNQKLLTTIAALNRLGPDARLQTRLWLQPSRQTLIVEGAGDPSFDRAGINALAATVPSDRYNQLIGLDDPASSYWPAAWSGLDRLQGYGAPLNRLIFLENAHQLTLQPRSLGQPLGVLWEDPLDRQRWQVRNRSRTVSSQAAEFINLDRDPQRPILTVAGQLRAGSESEAVAIAATQPGQRFLEALQIRLGTAGSSISTVSLQTNWPSGDRILLTTVESPPLRELIRTTNEDSQNLYAEALLRWIGRSGQPDPVRDRRAADQAELGRALQAIGISTTGLVVDDGSGLSRRNRVSAQTLLEALLWQVQQPTNQALRDSLPIAGSSGTLRRRFANSPLRGRVQAKTGFLTGAAGLSGFIDLPNYGPIAFSILANQPNATSLTSRIDRLVNAIAPLTRCDR</sequence>
<evidence type="ECO:0000256" key="1">
    <source>
        <dbReference type="ARBA" id="ARBA00006096"/>
    </source>
</evidence>
<dbReference type="SUPFAM" id="SSF56601">
    <property type="entry name" value="beta-lactamase/transpeptidase-like"/>
    <property type="match status" value="1"/>
</dbReference>
<keyword evidence="3" id="KW-0812">Transmembrane</keyword>
<keyword evidence="4" id="KW-0645">Protease</keyword>
<gene>
    <name evidence="4" type="primary">dacB</name>
    <name evidence="4" type="ordered locus">syc2160_c</name>
</gene>
<dbReference type="GO" id="GO:0000270">
    <property type="term" value="P:peptidoglycan metabolic process"/>
    <property type="evidence" value="ECO:0007669"/>
    <property type="project" value="TreeGrafter"/>
</dbReference>
<dbReference type="InterPro" id="IPR012338">
    <property type="entry name" value="Beta-lactam/transpept-like"/>
</dbReference>
<dbReference type="EMBL" id="AP008231">
    <property type="protein sequence ID" value="BAD80350.1"/>
    <property type="molecule type" value="Genomic_DNA"/>
</dbReference>
<dbReference type="InterPro" id="IPR000667">
    <property type="entry name" value="Peptidase_S13"/>
</dbReference>
<accession>A0A0H3KBX9</accession>
<keyword evidence="2" id="KW-0378">Hydrolase</keyword>
<dbReference type="RefSeq" id="WP_011244470.1">
    <property type="nucleotide sequence ID" value="NC_006576.1"/>
</dbReference>
<evidence type="ECO:0000256" key="3">
    <source>
        <dbReference type="SAM" id="Phobius"/>
    </source>
</evidence>
<dbReference type="Pfam" id="PF02113">
    <property type="entry name" value="Peptidase_S13"/>
    <property type="match status" value="1"/>
</dbReference>
<dbReference type="PANTHER" id="PTHR30023">
    <property type="entry name" value="D-ALANYL-D-ALANINE CARBOXYPEPTIDASE"/>
    <property type="match status" value="1"/>
</dbReference>
<dbReference type="Proteomes" id="UP000001175">
    <property type="component" value="Chromosome"/>
</dbReference>
<organism evidence="4 5">
    <name type="scientific">Synechococcus sp. (strain ATCC 27144 / PCC 6301 / SAUG 1402/1)</name>
    <name type="common">Anacystis nidulans</name>
    <dbReference type="NCBI Taxonomy" id="269084"/>
    <lineage>
        <taxon>Bacteria</taxon>
        <taxon>Bacillati</taxon>
        <taxon>Cyanobacteriota</taxon>
        <taxon>Cyanophyceae</taxon>
        <taxon>Synechococcales</taxon>
        <taxon>Synechococcaceae</taxon>
        <taxon>Synechococcus</taxon>
    </lineage>
</organism>
<protein>
    <submittedName>
        <fullName evidence="4">Probable D-alanyl-D-alanine carboxypeptidase</fullName>
    </submittedName>
</protein>
<dbReference type="AlphaFoldDB" id="A0A0H3KBX9"/>
<keyword evidence="3" id="KW-1133">Transmembrane helix</keyword>
<dbReference type="PANTHER" id="PTHR30023:SF0">
    <property type="entry name" value="PENICILLIN-SENSITIVE CARBOXYPEPTIDASE A"/>
    <property type="match status" value="1"/>
</dbReference>